<dbReference type="InterPro" id="IPR024079">
    <property type="entry name" value="MetalloPept_cat_dom_sf"/>
</dbReference>
<dbReference type="Gene3D" id="3.40.390.10">
    <property type="entry name" value="Collagenase (Catalytic Domain)"/>
    <property type="match status" value="1"/>
</dbReference>
<dbReference type="Gene3D" id="1.25.40.10">
    <property type="entry name" value="Tetratricopeptide repeat domain"/>
    <property type="match status" value="3"/>
</dbReference>
<dbReference type="InterPro" id="IPR019734">
    <property type="entry name" value="TPR_rpt"/>
</dbReference>
<dbReference type="InterPro" id="IPR011990">
    <property type="entry name" value="TPR-like_helical_dom_sf"/>
</dbReference>
<sequence length="956" mass="108457">MKTREVYLVALFSVIGLKSVAINPDSTINAKQALDKERAAILVNKELKNEPKIERMLKLGMWKDAWRLLSADKNPGNEMRLLNAEYYLVNNDFKKADSLVSEVLSRRKENPKALLLKAQLQTWAWKLSAAAQTCEQLTLLKDKPLYAEAMIQLGHIRLLQKKYDDALKIAKDLESQFPQNSEAWLLESDVLFWNQKPDLAETPLKKSLELDPFNADARFNYGYAIWRRRDATQLTKMEEQWQLAVDLNPLHFKTHWHWGNGHTTQTYARYASTNDKEVSSELVKAEDLIKKHQLKEAIEYTRIVEKKYPSSVLPAMTRASAFYMAFSMDRTLRLDSAQAVFLEILAKKKNYGPAHNGLAAVIKSKRIPYLASYDSIENSLKALSISNEKGFTEVFPDISYYTGETAKKWVANQLYTSPAYFPLLSKQGLTFAIPPLHTNLASAMHNSYFNSATTFDNRQWMDIRGVGSGAAGIEYVERGAYGERNVLLHEFVHLFHLQALTDSEKRRIRELYLKAMAENRMLDYYSANNEHEYYAQAYPAYFEAEKVHPLDFKSMCNTADLKAKDPMLFQFIETMVKKEKAAVDGNSQAMKSNWAQVYLNLFNEKGQISLLDTALSYDKDYLPALLAYADAKSLLGDINTAQSMITRAESLNSNYAPLYVSKAKLLEAQSLKQGNPTASLHAEASLYIKALSLESDPIIKADLLNSTEQFYVKSAQIADAIITAEDYIKTAPAVSTYLKDIKDEQIAYAALLRAELGYNDALTVLKNQVDQKPQNYELLGQYTDALADNKKYDAAIAALQSSQKILNAAGTPRLDYMLRIAEYYYQSGDADSAAYFVEPLIKNQKAIAGYQTRFIRLLANLNKMGTAESLFNALPIASDNFSKADYFYTKAKIREGKGEMIEASEEYKQAIAFNPYHFSAVFDLMKYYRAMGYTKEANALYEKLMALKIKPGPTFR</sequence>
<dbReference type="SUPFAM" id="SSF55486">
    <property type="entry name" value="Metalloproteases ('zincins'), catalytic domain"/>
    <property type="match status" value="1"/>
</dbReference>
<evidence type="ECO:0000313" key="4">
    <source>
        <dbReference type="Proteomes" id="UP001155182"/>
    </source>
</evidence>
<dbReference type="GO" id="GO:0008237">
    <property type="term" value="F:metallopeptidase activity"/>
    <property type="evidence" value="ECO:0007669"/>
    <property type="project" value="InterPro"/>
</dbReference>
<evidence type="ECO:0000256" key="1">
    <source>
        <dbReference type="ARBA" id="ARBA00022737"/>
    </source>
</evidence>
<gene>
    <name evidence="3" type="ORF">NF867_15935</name>
</gene>
<keyword evidence="1" id="KW-0677">Repeat</keyword>
<dbReference type="InterPro" id="IPR050498">
    <property type="entry name" value="Ycf3"/>
</dbReference>
<dbReference type="SUPFAM" id="SSF48452">
    <property type="entry name" value="TPR-like"/>
    <property type="match status" value="3"/>
</dbReference>
<dbReference type="EMBL" id="JAMWYS010000057">
    <property type="protein sequence ID" value="MCO4294352.1"/>
    <property type="molecule type" value="Genomic_DNA"/>
</dbReference>
<keyword evidence="2" id="KW-0802">TPR repeat</keyword>
<evidence type="ECO:0000313" key="3">
    <source>
        <dbReference type="EMBL" id="MCO4294352.1"/>
    </source>
</evidence>
<dbReference type="Proteomes" id="UP001155182">
    <property type="component" value="Unassembled WGS sequence"/>
</dbReference>
<evidence type="ECO:0008006" key="5">
    <source>
        <dbReference type="Google" id="ProtNLM"/>
    </source>
</evidence>
<dbReference type="PANTHER" id="PTHR44858">
    <property type="entry name" value="TETRATRICOPEPTIDE REPEAT PROTEIN 6"/>
    <property type="match status" value="1"/>
</dbReference>
<protein>
    <recommendedName>
        <fullName evidence="5">Tetratricopeptide repeat protein</fullName>
    </recommendedName>
</protein>
<dbReference type="PANTHER" id="PTHR44858:SF1">
    <property type="entry name" value="UDP-N-ACETYLGLUCOSAMINE--PEPTIDE N-ACETYLGLUCOSAMINYLTRANSFERASE SPINDLY-RELATED"/>
    <property type="match status" value="1"/>
</dbReference>
<dbReference type="RefSeq" id="WP_252589387.1">
    <property type="nucleotide sequence ID" value="NZ_JAMWYS010000057.1"/>
</dbReference>
<accession>A0A9X2JDD3</accession>
<keyword evidence="4" id="KW-1185">Reference proteome</keyword>
<name>A0A9X2JDD3_9SPHI</name>
<evidence type="ECO:0000256" key="2">
    <source>
        <dbReference type="ARBA" id="ARBA00022803"/>
    </source>
</evidence>
<dbReference type="SMART" id="SM00028">
    <property type="entry name" value="TPR"/>
    <property type="match status" value="3"/>
</dbReference>
<comment type="caution">
    <text evidence="3">The sequence shown here is derived from an EMBL/GenBank/DDBJ whole genome shotgun (WGS) entry which is preliminary data.</text>
</comment>
<dbReference type="AlphaFoldDB" id="A0A9X2JDD3"/>
<proteinExistence type="predicted"/>
<reference evidence="3" key="1">
    <citation type="submission" date="2022-06" db="EMBL/GenBank/DDBJ databases">
        <title>Solitalea sp. MAHUQ-68 isolated from rhizospheric soil.</title>
        <authorList>
            <person name="Huq M.A."/>
        </authorList>
    </citation>
    <scope>NUCLEOTIDE SEQUENCE</scope>
    <source>
        <strain evidence="3">MAHUQ-68</strain>
    </source>
</reference>
<organism evidence="3 4">
    <name type="scientific">Solitalea agri</name>
    <dbReference type="NCBI Taxonomy" id="2953739"/>
    <lineage>
        <taxon>Bacteria</taxon>
        <taxon>Pseudomonadati</taxon>
        <taxon>Bacteroidota</taxon>
        <taxon>Sphingobacteriia</taxon>
        <taxon>Sphingobacteriales</taxon>
        <taxon>Sphingobacteriaceae</taxon>
        <taxon>Solitalea</taxon>
    </lineage>
</organism>